<dbReference type="PROSITE" id="PS50043">
    <property type="entry name" value="HTH_LUXR_2"/>
    <property type="match status" value="1"/>
</dbReference>
<dbReference type="EMBL" id="MQUR01000005">
    <property type="protein sequence ID" value="OLZ72539.1"/>
    <property type="molecule type" value="Genomic_DNA"/>
</dbReference>
<keyword evidence="3" id="KW-0804">Transcription</keyword>
<dbReference type="PANTHER" id="PTHR44688:SF16">
    <property type="entry name" value="DNA-BINDING TRANSCRIPTIONAL ACTIVATOR DEVR_DOSR"/>
    <property type="match status" value="1"/>
</dbReference>
<dbReference type="InterPro" id="IPR016032">
    <property type="entry name" value="Sig_transdc_resp-reg_C-effctor"/>
</dbReference>
<name>A0ABX3GD34_9ACTN</name>
<dbReference type="InterPro" id="IPR000792">
    <property type="entry name" value="Tscrpt_reg_LuxR_C"/>
</dbReference>
<dbReference type="Pfam" id="PF00196">
    <property type="entry name" value="GerE"/>
    <property type="match status" value="1"/>
</dbReference>
<evidence type="ECO:0000256" key="2">
    <source>
        <dbReference type="ARBA" id="ARBA00023125"/>
    </source>
</evidence>
<evidence type="ECO:0000256" key="3">
    <source>
        <dbReference type="ARBA" id="ARBA00023163"/>
    </source>
</evidence>
<dbReference type="SMART" id="SM00421">
    <property type="entry name" value="HTH_LUXR"/>
    <property type="match status" value="1"/>
</dbReference>
<evidence type="ECO:0000313" key="7">
    <source>
        <dbReference type="Proteomes" id="UP000187151"/>
    </source>
</evidence>
<organism evidence="6 7">
    <name type="scientific">Streptomyces amritsarensis</name>
    <dbReference type="NCBI Taxonomy" id="681158"/>
    <lineage>
        <taxon>Bacteria</taxon>
        <taxon>Bacillati</taxon>
        <taxon>Actinomycetota</taxon>
        <taxon>Actinomycetes</taxon>
        <taxon>Kitasatosporales</taxon>
        <taxon>Streptomycetaceae</taxon>
        <taxon>Streptomyces</taxon>
    </lineage>
</organism>
<dbReference type="RefSeq" id="WP_076043212.1">
    <property type="nucleotide sequence ID" value="NZ_MQUR01000005.1"/>
</dbReference>
<accession>A0ABX3GD34</accession>
<keyword evidence="1" id="KW-0805">Transcription regulation</keyword>
<evidence type="ECO:0000256" key="1">
    <source>
        <dbReference type="ARBA" id="ARBA00023015"/>
    </source>
</evidence>
<dbReference type="PANTHER" id="PTHR44688">
    <property type="entry name" value="DNA-BINDING TRANSCRIPTIONAL ACTIVATOR DEVR_DOSR"/>
    <property type="match status" value="1"/>
</dbReference>
<evidence type="ECO:0000313" key="6">
    <source>
        <dbReference type="EMBL" id="OLZ72539.1"/>
    </source>
</evidence>
<dbReference type="Proteomes" id="UP000187151">
    <property type="component" value="Unassembled WGS sequence"/>
</dbReference>
<proteinExistence type="predicted"/>
<gene>
    <name evidence="6" type="ORF">AVW11_03870</name>
</gene>
<keyword evidence="7" id="KW-1185">Reference proteome</keyword>
<evidence type="ECO:0000259" key="5">
    <source>
        <dbReference type="PROSITE" id="PS50043"/>
    </source>
</evidence>
<dbReference type="Gene3D" id="1.10.10.10">
    <property type="entry name" value="Winged helix-like DNA-binding domain superfamily/Winged helix DNA-binding domain"/>
    <property type="match status" value="1"/>
</dbReference>
<evidence type="ECO:0000256" key="4">
    <source>
        <dbReference type="SAM" id="MobiDB-lite"/>
    </source>
</evidence>
<sequence length="123" mass="13639">MSDPALQSSALTDRELLVLLRAADGDTYERIAADLAITPHAVGKLASRMFQKLGAKSMPNAVLLACHAGHLDGRRQHHGDHNGYTAHIRRRDRICDRCRAGEKAYREERRQAQQAHEGPPVPV</sequence>
<comment type="caution">
    <text evidence="6">The sequence shown here is derived from an EMBL/GenBank/DDBJ whole genome shotgun (WGS) entry which is preliminary data.</text>
</comment>
<dbReference type="InterPro" id="IPR036388">
    <property type="entry name" value="WH-like_DNA-bd_sf"/>
</dbReference>
<protein>
    <recommendedName>
        <fullName evidence="5">HTH luxR-type domain-containing protein</fullName>
    </recommendedName>
</protein>
<feature type="region of interest" description="Disordered" evidence="4">
    <location>
        <begin position="103"/>
        <end position="123"/>
    </location>
</feature>
<feature type="domain" description="HTH luxR-type" evidence="5">
    <location>
        <begin position="4"/>
        <end position="69"/>
    </location>
</feature>
<reference evidence="6 7" key="1">
    <citation type="submission" date="2016-01" db="EMBL/GenBank/DDBJ databases">
        <title>Streptomyces amritsarensis strain MTCC 11845 genome sequencing and assembly.</title>
        <authorList>
            <person name="Sharma D."/>
            <person name="Nair G.R."/>
            <person name="Kaur G."/>
            <person name="Manhas R.K."/>
            <person name="Mayilraj S."/>
        </authorList>
    </citation>
    <scope>NUCLEOTIDE SEQUENCE [LARGE SCALE GENOMIC DNA]</scope>
    <source>
        <strain evidence="6 7">MTCC 11845</strain>
    </source>
</reference>
<dbReference type="SUPFAM" id="SSF46894">
    <property type="entry name" value="C-terminal effector domain of the bipartite response regulators"/>
    <property type="match status" value="1"/>
</dbReference>
<keyword evidence="2" id="KW-0238">DNA-binding</keyword>